<reference evidence="1" key="2">
    <citation type="journal article" date="2015" name="Data Brief">
        <title>Shoot transcriptome of the giant reed, Arundo donax.</title>
        <authorList>
            <person name="Barrero R.A."/>
            <person name="Guerrero F.D."/>
            <person name="Moolhuijzen P."/>
            <person name="Goolsby J.A."/>
            <person name="Tidwell J."/>
            <person name="Bellgard S.E."/>
            <person name="Bellgard M.I."/>
        </authorList>
    </citation>
    <scope>NUCLEOTIDE SEQUENCE</scope>
    <source>
        <tissue evidence="1">Shoot tissue taken approximately 20 cm above the soil surface</tissue>
    </source>
</reference>
<name>A0A0A9DBZ7_ARUDO</name>
<protein>
    <submittedName>
        <fullName evidence="1">Calcineurin B-like protein 3</fullName>
    </submittedName>
</protein>
<sequence length="24" mass="2691">MKPCCLRSYSRNEKSIFSSRGALG</sequence>
<dbReference type="EMBL" id="GBRH01213687">
    <property type="protein sequence ID" value="JAD84208.1"/>
    <property type="molecule type" value="Transcribed_RNA"/>
</dbReference>
<accession>A0A0A9DBZ7</accession>
<reference evidence="1" key="1">
    <citation type="submission" date="2014-09" db="EMBL/GenBank/DDBJ databases">
        <authorList>
            <person name="Magalhaes I.L.F."/>
            <person name="Oliveira U."/>
            <person name="Santos F.R."/>
            <person name="Vidigal T.H.D.A."/>
            <person name="Brescovit A.D."/>
            <person name="Santos A.J."/>
        </authorList>
    </citation>
    <scope>NUCLEOTIDE SEQUENCE</scope>
    <source>
        <tissue evidence="1">Shoot tissue taken approximately 20 cm above the soil surface</tissue>
    </source>
</reference>
<proteinExistence type="predicted"/>
<evidence type="ECO:0000313" key="1">
    <source>
        <dbReference type="EMBL" id="JAD84208.1"/>
    </source>
</evidence>
<organism evidence="1">
    <name type="scientific">Arundo donax</name>
    <name type="common">Giant reed</name>
    <name type="synonym">Donax arundinaceus</name>
    <dbReference type="NCBI Taxonomy" id="35708"/>
    <lineage>
        <taxon>Eukaryota</taxon>
        <taxon>Viridiplantae</taxon>
        <taxon>Streptophyta</taxon>
        <taxon>Embryophyta</taxon>
        <taxon>Tracheophyta</taxon>
        <taxon>Spermatophyta</taxon>
        <taxon>Magnoliopsida</taxon>
        <taxon>Liliopsida</taxon>
        <taxon>Poales</taxon>
        <taxon>Poaceae</taxon>
        <taxon>PACMAD clade</taxon>
        <taxon>Arundinoideae</taxon>
        <taxon>Arundineae</taxon>
        <taxon>Arundo</taxon>
    </lineage>
</organism>
<dbReference type="AlphaFoldDB" id="A0A0A9DBZ7"/>